<dbReference type="Gene3D" id="3.90.226.10">
    <property type="entry name" value="2-enoyl-CoA Hydratase, Chain A, domain 1"/>
    <property type="match status" value="1"/>
</dbReference>
<name>A0A1H0C4C1_9HYPH</name>
<dbReference type="Proteomes" id="UP000198793">
    <property type="component" value="Unassembled WGS sequence"/>
</dbReference>
<comment type="similarity">
    <text evidence="1">Belongs to the enoyl-CoA hydratase/isomerase family.</text>
</comment>
<accession>A0A1H0C4C1</accession>
<dbReference type="RefSeq" id="WP_090667407.1">
    <property type="nucleotide sequence ID" value="NZ_FNIT01000001.1"/>
</dbReference>
<dbReference type="GO" id="GO:0003824">
    <property type="term" value="F:catalytic activity"/>
    <property type="evidence" value="ECO:0007669"/>
    <property type="project" value="UniProtKB-ARBA"/>
</dbReference>
<dbReference type="SUPFAM" id="SSF52096">
    <property type="entry name" value="ClpP/crotonase"/>
    <property type="match status" value="1"/>
</dbReference>
<gene>
    <name evidence="2" type="ORF">SAMN05192530_101130</name>
</gene>
<proteinExistence type="inferred from homology"/>
<dbReference type="InterPro" id="IPR001753">
    <property type="entry name" value="Enoyl-CoA_hydra/iso"/>
</dbReference>
<dbReference type="CDD" id="cd06558">
    <property type="entry name" value="crotonase-like"/>
    <property type="match status" value="1"/>
</dbReference>
<sequence length="266" mass="28379">MSYRTLRVERDARGVVTVALNRPAKRNALSVAMIDDLTSFAAEANRDGSLRAMVLRGEGEVFCAGGDLEWMRSQVEADRETRRREARRLAAMLRALNELRAPLIGAIHGAALGGGAGLAAVCDVALAVDGTRFGFTETRLGLIPATIGPYVIARLGEGRARQVFMSSRVFDADEAVRLGLVARCVERAALEAAVEREVAPYLQAAPGAVARAKALALDLGSPVDDAAIDRSVEALVDAWDSEEARVGIAAFLDKRSPPWASGTRKP</sequence>
<dbReference type="PANTHER" id="PTHR42964">
    <property type="entry name" value="ENOYL-COA HYDRATASE"/>
    <property type="match status" value="1"/>
</dbReference>
<evidence type="ECO:0000256" key="1">
    <source>
        <dbReference type="ARBA" id="ARBA00005254"/>
    </source>
</evidence>
<organism evidence="2 3">
    <name type="scientific">Aureimonas jatrophae</name>
    <dbReference type="NCBI Taxonomy" id="1166073"/>
    <lineage>
        <taxon>Bacteria</taxon>
        <taxon>Pseudomonadati</taxon>
        <taxon>Pseudomonadota</taxon>
        <taxon>Alphaproteobacteria</taxon>
        <taxon>Hyphomicrobiales</taxon>
        <taxon>Aurantimonadaceae</taxon>
        <taxon>Aureimonas</taxon>
    </lineage>
</organism>
<dbReference type="InterPro" id="IPR051683">
    <property type="entry name" value="Enoyl-CoA_Hydratase/Isomerase"/>
</dbReference>
<evidence type="ECO:0000313" key="3">
    <source>
        <dbReference type="Proteomes" id="UP000198793"/>
    </source>
</evidence>
<dbReference type="EMBL" id="FNIT01000001">
    <property type="protein sequence ID" value="SDN52718.1"/>
    <property type="molecule type" value="Genomic_DNA"/>
</dbReference>
<evidence type="ECO:0000313" key="2">
    <source>
        <dbReference type="EMBL" id="SDN52718.1"/>
    </source>
</evidence>
<reference evidence="2 3" key="1">
    <citation type="submission" date="2016-10" db="EMBL/GenBank/DDBJ databases">
        <authorList>
            <person name="de Groot N.N."/>
        </authorList>
    </citation>
    <scope>NUCLEOTIDE SEQUENCE [LARGE SCALE GENOMIC DNA]</scope>
    <source>
        <strain evidence="3">L7-484,KACC 16230,DSM 25025</strain>
    </source>
</reference>
<dbReference type="NCBIfam" id="NF005675">
    <property type="entry name" value="PRK07468.1"/>
    <property type="match status" value="1"/>
</dbReference>
<dbReference type="OrthoDB" id="9795613at2"/>
<dbReference type="GO" id="GO:0008300">
    <property type="term" value="P:isoprenoid catabolic process"/>
    <property type="evidence" value="ECO:0007669"/>
    <property type="project" value="TreeGrafter"/>
</dbReference>
<dbReference type="STRING" id="1166073.SAMN05192530_101130"/>
<dbReference type="AlphaFoldDB" id="A0A1H0C4C1"/>
<dbReference type="InterPro" id="IPR014748">
    <property type="entry name" value="Enoyl-CoA_hydra_C"/>
</dbReference>
<dbReference type="Gene3D" id="1.10.12.10">
    <property type="entry name" value="Lyase 2-enoyl-coa Hydratase, Chain A, domain 2"/>
    <property type="match status" value="1"/>
</dbReference>
<keyword evidence="3" id="KW-1185">Reference proteome</keyword>
<dbReference type="InterPro" id="IPR029045">
    <property type="entry name" value="ClpP/crotonase-like_dom_sf"/>
</dbReference>
<protein>
    <submittedName>
        <fullName evidence="2">Methylglutaconyl-CoA hydratase</fullName>
    </submittedName>
</protein>
<dbReference type="PANTHER" id="PTHR42964:SF1">
    <property type="entry name" value="POLYKETIDE BIOSYNTHESIS ENOYL-COA HYDRATASE PKSH-RELATED"/>
    <property type="match status" value="1"/>
</dbReference>
<dbReference type="Pfam" id="PF00378">
    <property type="entry name" value="ECH_1"/>
    <property type="match status" value="1"/>
</dbReference>